<evidence type="ECO:0000256" key="1">
    <source>
        <dbReference type="SAM" id="SignalP"/>
    </source>
</evidence>
<keyword evidence="1" id="KW-0732">Signal</keyword>
<feature type="signal peptide" evidence="1">
    <location>
        <begin position="1"/>
        <end position="19"/>
    </location>
</feature>
<evidence type="ECO:0000313" key="2">
    <source>
        <dbReference type="EMBL" id="KAL1544497.1"/>
    </source>
</evidence>
<name>A0ABD1GK48_SALDI</name>
<dbReference type="Gene3D" id="3.20.20.80">
    <property type="entry name" value="Glycosidases"/>
    <property type="match status" value="1"/>
</dbReference>
<protein>
    <submittedName>
        <fullName evidence="2">Glucan endo-1,3-beta-glucosidase 14-like</fullName>
    </submittedName>
</protein>
<evidence type="ECO:0000313" key="3">
    <source>
        <dbReference type="Proteomes" id="UP001567538"/>
    </source>
</evidence>
<comment type="caution">
    <text evidence="2">The sequence shown here is derived from an EMBL/GenBank/DDBJ whole genome shotgun (WGS) entry which is preliminary data.</text>
</comment>
<proteinExistence type="predicted"/>
<dbReference type="Proteomes" id="UP001567538">
    <property type="component" value="Unassembled WGS sequence"/>
</dbReference>
<gene>
    <name evidence="2" type="ORF">AAHA92_21341</name>
</gene>
<sequence>MATLCRVLLLLLLLIFSDSFVSIGGLGVGINYGQIANNLPAPSRVAFLLSSLNISRVKLLPSSYGIFIFQEKWDAFLQEGTYHKVEDDGESKEALKILWVGLNSEVKNTS</sequence>
<accession>A0ABD1GK48</accession>
<reference evidence="2 3" key="1">
    <citation type="submission" date="2024-06" db="EMBL/GenBank/DDBJ databases">
        <title>A chromosome level genome sequence of Diviner's sage (Salvia divinorum).</title>
        <authorList>
            <person name="Ford S.A."/>
            <person name="Ro D.-K."/>
            <person name="Ness R.W."/>
            <person name="Phillips M.A."/>
        </authorList>
    </citation>
    <scope>NUCLEOTIDE SEQUENCE [LARGE SCALE GENOMIC DNA]</scope>
    <source>
        <strain evidence="2">SAF-2024a</strain>
        <tissue evidence="2">Leaf</tissue>
    </source>
</reference>
<feature type="chain" id="PRO_5044875529" evidence="1">
    <location>
        <begin position="20"/>
        <end position="110"/>
    </location>
</feature>
<organism evidence="2 3">
    <name type="scientific">Salvia divinorum</name>
    <name type="common">Maria pastora</name>
    <name type="synonym">Diviner's sage</name>
    <dbReference type="NCBI Taxonomy" id="28513"/>
    <lineage>
        <taxon>Eukaryota</taxon>
        <taxon>Viridiplantae</taxon>
        <taxon>Streptophyta</taxon>
        <taxon>Embryophyta</taxon>
        <taxon>Tracheophyta</taxon>
        <taxon>Spermatophyta</taxon>
        <taxon>Magnoliopsida</taxon>
        <taxon>eudicotyledons</taxon>
        <taxon>Gunneridae</taxon>
        <taxon>Pentapetalae</taxon>
        <taxon>asterids</taxon>
        <taxon>lamiids</taxon>
        <taxon>Lamiales</taxon>
        <taxon>Lamiaceae</taxon>
        <taxon>Nepetoideae</taxon>
        <taxon>Mentheae</taxon>
        <taxon>Salviinae</taxon>
        <taxon>Salvia</taxon>
        <taxon>Salvia subgen. Calosphace</taxon>
    </lineage>
</organism>
<dbReference type="EMBL" id="JBEAFC010000008">
    <property type="protein sequence ID" value="KAL1544497.1"/>
    <property type="molecule type" value="Genomic_DNA"/>
</dbReference>
<dbReference type="AlphaFoldDB" id="A0ABD1GK48"/>
<keyword evidence="3" id="KW-1185">Reference proteome</keyword>